<dbReference type="AlphaFoldDB" id="A0A2G8JTY5"/>
<evidence type="ECO:0000313" key="2">
    <source>
        <dbReference type="EMBL" id="PIK39221.1"/>
    </source>
</evidence>
<evidence type="ECO:0000256" key="1">
    <source>
        <dbReference type="SAM" id="MobiDB-lite"/>
    </source>
</evidence>
<keyword evidence="3" id="KW-1185">Reference proteome</keyword>
<gene>
    <name evidence="2" type="ORF">BSL78_23940</name>
</gene>
<accession>A0A2G8JTY5</accession>
<comment type="caution">
    <text evidence="2">The sequence shown here is derived from an EMBL/GenBank/DDBJ whole genome shotgun (WGS) entry which is preliminary data.</text>
</comment>
<feature type="non-terminal residue" evidence="2">
    <location>
        <position position="1"/>
    </location>
</feature>
<feature type="region of interest" description="Disordered" evidence="1">
    <location>
        <begin position="1"/>
        <end position="89"/>
    </location>
</feature>
<dbReference type="Proteomes" id="UP000230750">
    <property type="component" value="Unassembled WGS sequence"/>
</dbReference>
<sequence>LSSSPRHTSDYHGKQQRSSHGSPRHTPEYIAQQRLLSQTQGSPAMIRKTRDPDLPKQGISNQQYRGPDVAPIVPPPALPYNHGQMDHNAQMQPNNVTRVHGTGHPVQHGKFVDNPVQNFLVPPPPKNPPSGDSDSDYDEIPEDPHSNCSSCHDDNLPPPPNPLLAAEALRDRLGFLFSQAPSPAPPPHPMFHPGGSAPQASLK</sequence>
<name>A0A2G8JTY5_STIJA</name>
<organism evidence="2 3">
    <name type="scientific">Stichopus japonicus</name>
    <name type="common">Sea cucumber</name>
    <dbReference type="NCBI Taxonomy" id="307972"/>
    <lineage>
        <taxon>Eukaryota</taxon>
        <taxon>Metazoa</taxon>
        <taxon>Echinodermata</taxon>
        <taxon>Eleutherozoa</taxon>
        <taxon>Echinozoa</taxon>
        <taxon>Holothuroidea</taxon>
        <taxon>Aspidochirotacea</taxon>
        <taxon>Aspidochirotida</taxon>
        <taxon>Stichopodidae</taxon>
        <taxon>Apostichopus</taxon>
    </lineage>
</organism>
<dbReference type="EMBL" id="MRZV01001262">
    <property type="protein sequence ID" value="PIK39221.1"/>
    <property type="molecule type" value="Genomic_DNA"/>
</dbReference>
<evidence type="ECO:0000313" key="3">
    <source>
        <dbReference type="Proteomes" id="UP000230750"/>
    </source>
</evidence>
<proteinExistence type="predicted"/>
<protein>
    <submittedName>
        <fullName evidence="2">Uncharacterized protein</fullName>
    </submittedName>
</protein>
<feature type="region of interest" description="Disordered" evidence="1">
    <location>
        <begin position="101"/>
        <end position="203"/>
    </location>
</feature>
<reference evidence="2 3" key="1">
    <citation type="journal article" date="2017" name="PLoS Biol.">
        <title>The sea cucumber genome provides insights into morphological evolution and visceral regeneration.</title>
        <authorList>
            <person name="Zhang X."/>
            <person name="Sun L."/>
            <person name="Yuan J."/>
            <person name="Sun Y."/>
            <person name="Gao Y."/>
            <person name="Zhang L."/>
            <person name="Li S."/>
            <person name="Dai H."/>
            <person name="Hamel J.F."/>
            <person name="Liu C."/>
            <person name="Yu Y."/>
            <person name="Liu S."/>
            <person name="Lin W."/>
            <person name="Guo K."/>
            <person name="Jin S."/>
            <person name="Xu P."/>
            <person name="Storey K.B."/>
            <person name="Huan P."/>
            <person name="Zhang T."/>
            <person name="Zhou Y."/>
            <person name="Zhang J."/>
            <person name="Lin C."/>
            <person name="Li X."/>
            <person name="Xing L."/>
            <person name="Huo D."/>
            <person name="Sun M."/>
            <person name="Wang L."/>
            <person name="Mercier A."/>
            <person name="Li F."/>
            <person name="Yang H."/>
            <person name="Xiang J."/>
        </authorList>
    </citation>
    <scope>NUCLEOTIDE SEQUENCE [LARGE SCALE GENOMIC DNA]</scope>
    <source>
        <strain evidence="2">Shaxun</strain>
        <tissue evidence="2">Muscle</tissue>
    </source>
</reference>